<dbReference type="PROSITE" id="PS00073">
    <property type="entry name" value="ACYL_COA_DH_2"/>
    <property type="match status" value="1"/>
</dbReference>
<dbReference type="PANTHER" id="PTHR48083">
    <property type="entry name" value="MEDIUM-CHAIN SPECIFIC ACYL-COA DEHYDROGENASE, MITOCHONDRIAL-RELATED"/>
    <property type="match status" value="1"/>
</dbReference>
<feature type="domain" description="Acyl-CoA oxidase/dehydrogenase middle" evidence="17">
    <location>
        <begin position="155"/>
        <end position="252"/>
    </location>
</feature>
<evidence type="ECO:0000256" key="1">
    <source>
        <dbReference type="ARBA" id="ARBA00001974"/>
    </source>
</evidence>
<evidence type="ECO:0000313" key="23">
    <source>
        <dbReference type="Proteomes" id="UP000663829"/>
    </source>
</evidence>
<dbReference type="SUPFAM" id="SSF56645">
    <property type="entry name" value="Acyl-CoA dehydrogenase NM domain-like"/>
    <property type="match status" value="1"/>
</dbReference>
<evidence type="ECO:0000313" key="21">
    <source>
        <dbReference type="EMBL" id="CAF3509590.1"/>
    </source>
</evidence>
<dbReference type="Proteomes" id="UP000682733">
    <property type="component" value="Unassembled WGS sequence"/>
</dbReference>
<dbReference type="Gene3D" id="1.20.140.10">
    <property type="entry name" value="Butyryl-CoA Dehydrogenase, subunit A, domain 3"/>
    <property type="match status" value="1"/>
</dbReference>
<keyword evidence="9" id="KW-0276">Fatty acid metabolism</keyword>
<dbReference type="EMBL" id="CAJNOK010000160">
    <property type="protein sequence ID" value="CAF0733444.1"/>
    <property type="molecule type" value="Genomic_DNA"/>
</dbReference>
<dbReference type="EC" id="1.3.8.7" evidence="5"/>
<dbReference type="PIRSF" id="PIRSF016578">
    <property type="entry name" value="HsaA"/>
    <property type="match status" value="1"/>
</dbReference>
<evidence type="ECO:0000256" key="9">
    <source>
        <dbReference type="ARBA" id="ARBA00022832"/>
    </source>
</evidence>
<dbReference type="Gene3D" id="2.40.110.10">
    <property type="entry name" value="Butyryl-CoA Dehydrogenase, subunit A, domain 2"/>
    <property type="match status" value="1"/>
</dbReference>
<dbReference type="InterPro" id="IPR036250">
    <property type="entry name" value="AcylCo_DH-like_C"/>
</dbReference>
<accession>A0A813PPL8</accession>
<dbReference type="GO" id="GO:0070991">
    <property type="term" value="F:medium-chain fatty acyl-CoA dehydrogenase activity"/>
    <property type="evidence" value="ECO:0007669"/>
    <property type="project" value="UniProtKB-EC"/>
</dbReference>
<evidence type="ECO:0000256" key="12">
    <source>
        <dbReference type="ARBA" id="ARBA00023098"/>
    </source>
</evidence>
<keyword evidence="8 14" id="KW-0274">FAD</keyword>
<organism evidence="20 23">
    <name type="scientific">Didymodactylos carnosus</name>
    <dbReference type="NCBI Taxonomy" id="1234261"/>
    <lineage>
        <taxon>Eukaryota</taxon>
        <taxon>Metazoa</taxon>
        <taxon>Spiralia</taxon>
        <taxon>Gnathifera</taxon>
        <taxon>Rotifera</taxon>
        <taxon>Eurotatoria</taxon>
        <taxon>Bdelloidea</taxon>
        <taxon>Philodinida</taxon>
        <taxon>Philodinidae</taxon>
        <taxon>Didymodactylos</taxon>
    </lineage>
</organism>
<comment type="caution">
    <text evidence="20">The sequence shown here is derived from an EMBL/GenBank/DDBJ whole genome shotgun (WGS) entry which is preliminary data.</text>
</comment>
<evidence type="ECO:0000259" key="18">
    <source>
        <dbReference type="Pfam" id="PF02771"/>
    </source>
</evidence>
<keyword evidence="23" id="KW-1185">Reference proteome</keyword>
<evidence type="ECO:0000256" key="2">
    <source>
        <dbReference type="ARBA" id="ARBA00004305"/>
    </source>
</evidence>
<evidence type="ECO:0000256" key="6">
    <source>
        <dbReference type="ARBA" id="ARBA00019125"/>
    </source>
</evidence>
<name>A0A813PPL8_9BILA</name>
<dbReference type="Proteomes" id="UP000681722">
    <property type="component" value="Unassembled WGS sequence"/>
</dbReference>
<evidence type="ECO:0000259" key="17">
    <source>
        <dbReference type="Pfam" id="PF02770"/>
    </source>
</evidence>
<dbReference type="Proteomes" id="UP000677228">
    <property type="component" value="Unassembled WGS sequence"/>
</dbReference>
<dbReference type="PROSITE" id="PS00072">
    <property type="entry name" value="ACYL_COA_DH_1"/>
    <property type="match status" value="1"/>
</dbReference>
<dbReference type="InterPro" id="IPR013786">
    <property type="entry name" value="AcylCoA_DH/ox_N"/>
</dbReference>
<keyword evidence="13" id="KW-0496">Mitochondrion</keyword>
<dbReference type="SUPFAM" id="SSF47203">
    <property type="entry name" value="Acyl-CoA dehydrogenase C-terminal domain-like"/>
    <property type="match status" value="1"/>
</dbReference>
<dbReference type="InterPro" id="IPR046373">
    <property type="entry name" value="Acyl-CoA_Oxase/DH_mid-dom_sf"/>
</dbReference>
<evidence type="ECO:0000256" key="10">
    <source>
        <dbReference type="ARBA" id="ARBA00022946"/>
    </source>
</evidence>
<dbReference type="InterPro" id="IPR009075">
    <property type="entry name" value="AcylCo_DH/oxidase_C"/>
</dbReference>
<evidence type="ECO:0000256" key="3">
    <source>
        <dbReference type="ARBA" id="ARBA00005198"/>
    </source>
</evidence>
<dbReference type="Pfam" id="PF02770">
    <property type="entry name" value="Acyl-CoA_dh_M"/>
    <property type="match status" value="1"/>
</dbReference>
<evidence type="ECO:0000256" key="5">
    <source>
        <dbReference type="ARBA" id="ARBA00012033"/>
    </source>
</evidence>
<dbReference type="Pfam" id="PF02771">
    <property type="entry name" value="Acyl-CoA_dh_N"/>
    <property type="match status" value="1"/>
</dbReference>
<feature type="compositionally biased region" description="Low complexity" evidence="15">
    <location>
        <begin position="1"/>
        <end position="26"/>
    </location>
</feature>
<evidence type="ECO:0000256" key="11">
    <source>
        <dbReference type="ARBA" id="ARBA00023002"/>
    </source>
</evidence>
<evidence type="ECO:0000256" key="14">
    <source>
        <dbReference type="RuleBase" id="RU362125"/>
    </source>
</evidence>
<keyword evidence="7 14" id="KW-0285">Flavoprotein</keyword>
<dbReference type="AlphaFoldDB" id="A0A813PPL8"/>
<evidence type="ECO:0000256" key="15">
    <source>
        <dbReference type="SAM" id="MobiDB-lite"/>
    </source>
</evidence>
<evidence type="ECO:0000313" key="22">
    <source>
        <dbReference type="EMBL" id="CAF3531495.1"/>
    </source>
</evidence>
<dbReference type="InterPro" id="IPR006089">
    <property type="entry name" value="Acyl-CoA_DH_CS"/>
</dbReference>
<dbReference type="EMBL" id="CAJNOQ010000074">
    <property type="protein sequence ID" value="CAF0751798.1"/>
    <property type="molecule type" value="Genomic_DNA"/>
</dbReference>
<evidence type="ECO:0000313" key="19">
    <source>
        <dbReference type="EMBL" id="CAF0733444.1"/>
    </source>
</evidence>
<dbReference type="GO" id="GO:0050660">
    <property type="term" value="F:flavin adenine dinucleotide binding"/>
    <property type="evidence" value="ECO:0007669"/>
    <property type="project" value="InterPro"/>
</dbReference>
<comment type="pathway">
    <text evidence="3">Lipid metabolism; mitochondrial fatty acid beta-oxidation.</text>
</comment>
<gene>
    <name evidence="20" type="ORF">GPM918_LOCUS877</name>
    <name evidence="19" type="ORF">OVA965_LOCUS972</name>
    <name evidence="22" type="ORF">SRO942_LOCUS877</name>
    <name evidence="21" type="ORF">TMI583_LOCUS973</name>
</gene>
<keyword evidence="11 14" id="KW-0560">Oxidoreductase</keyword>
<evidence type="ECO:0000259" key="16">
    <source>
        <dbReference type="Pfam" id="PF00441"/>
    </source>
</evidence>
<keyword evidence="10" id="KW-0809">Transit peptide</keyword>
<feature type="domain" description="Acyl-CoA dehydrogenase/oxidase C-terminal" evidence="16">
    <location>
        <begin position="264"/>
        <end position="412"/>
    </location>
</feature>
<evidence type="ECO:0000256" key="8">
    <source>
        <dbReference type="ARBA" id="ARBA00022827"/>
    </source>
</evidence>
<proteinExistence type="inferred from homology"/>
<dbReference type="FunFam" id="1.20.140.10:FF:000011">
    <property type="entry name" value="Medium-chain specific acyl-CoA dehydrogenase, mitochondrial"/>
    <property type="match status" value="1"/>
</dbReference>
<evidence type="ECO:0000313" key="20">
    <source>
        <dbReference type="EMBL" id="CAF0751798.1"/>
    </source>
</evidence>
<dbReference type="PANTHER" id="PTHR48083:SF2">
    <property type="entry name" value="MEDIUM-CHAIN SPECIFIC ACYL-COA DEHYDROGENASE, MITOCHONDRIAL"/>
    <property type="match status" value="1"/>
</dbReference>
<evidence type="ECO:0000256" key="7">
    <source>
        <dbReference type="ARBA" id="ARBA00022630"/>
    </source>
</evidence>
<comment type="subcellular location">
    <subcellularLocation>
        <location evidence="2">Mitochondrion matrix</location>
    </subcellularLocation>
</comment>
<feature type="domain" description="Acyl-CoA dehydrogenase/oxidase N-terminal" evidence="18">
    <location>
        <begin position="39"/>
        <end position="148"/>
    </location>
</feature>
<protein>
    <recommendedName>
        <fullName evidence="6">Medium-chain specific acyl-CoA dehydrogenase, mitochondrial</fullName>
        <ecNumber evidence="5">1.3.8.7</ecNumber>
    </recommendedName>
</protein>
<dbReference type="EMBL" id="CAJOBA010000160">
    <property type="protein sequence ID" value="CAF3509590.1"/>
    <property type="molecule type" value="Genomic_DNA"/>
</dbReference>
<dbReference type="FunFam" id="1.10.540.10:FF:000010">
    <property type="entry name" value="Medium-chain specific acyl-CoA dehydrogenase, mitochondrial"/>
    <property type="match status" value="1"/>
</dbReference>
<dbReference type="Gene3D" id="1.10.540.10">
    <property type="entry name" value="Acyl-CoA dehydrogenase/oxidase, N-terminal domain"/>
    <property type="match status" value="1"/>
</dbReference>
<dbReference type="EMBL" id="CAJOBC010000074">
    <property type="protein sequence ID" value="CAF3531495.1"/>
    <property type="molecule type" value="Genomic_DNA"/>
</dbReference>
<dbReference type="InterPro" id="IPR009100">
    <property type="entry name" value="AcylCoA_DH/oxidase_NM_dom_sf"/>
</dbReference>
<dbReference type="OrthoDB" id="434771at2759"/>
<feature type="region of interest" description="Disordered" evidence="15">
    <location>
        <begin position="1"/>
        <end position="34"/>
    </location>
</feature>
<dbReference type="InterPro" id="IPR050741">
    <property type="entry name" value="Acyl-CoA_dehydrogenase"/>
</dbReference>
<comment type="similarity">
    <text evidence="4 14">Belongs to the acyl-CoA dehydrogenase family.</text>
</comment>
<evidence type="ECO:0000256" key="4">
    <source>
        <dbReference type="ARBA" id="ARBA00009347"/>
    </source>
</evidence>
<comment type="cofactor">
    <cofactor evidence="1 14">
        <name>FAD</name>
        <dbReference type="ChEBI" id="CHEBI:57692"/>
    </cofactor>
</comment>
<dbReference type="FunFam" id="2.40.110.10:FF:000007">
    <property type="entry name" value="Medium-chain specific acyl-CoA dehydrogenase, mitochondrial"/>
    <property type="match status" value="1"/>
</dbReference>
<reference evidence="20" key="1">
    <citation type="submission" date="2021-02" db="EMBL/GenBank/DDBJ databases">
        <authorList>
            <person name="Nowell W R."/>
        </authorList>
    </citation>
    <scope>NUCLEOTIDE SEQUENCE</scope>
</reference>
<dbReference type="InterPro" id="IPR006091">
    <property type="entry name" value="Acyl-CoA_Oxase/DH_mid-dom"/>
</dbReference>
<dbReference type="Pfam" id="PF00441">
    <property type="entry name" value="Acyl-CoA_dh_1"/>
    <property type="match status" value="1"/>
</dbReference>
<evidence type="ECO:0000256" key="13">
    <source>
        <dbReference type="ARBA" id="ARBA00023128"/>
    </source>
</evidence>
<dbReference type="GO" id="GO:0005759">
    <property type="term" value="C:mitochondrial matrix"/>
    <property type="evidence" value="ECO:0007669"/>
    <property type="project" value="UniProtKB-SubCell"/>
</dbReference>
<keyword evidence="12" id="KW-0443">Lipid metabolism</keyword>
<dbReference type="InterPro" id="IPR037069">
    <property type="entry name" value="AcylCoA_DH/ox_N_sf"/>
</dbReference>
<dbReference type="Proteomes" id="UP000663829">
    <property type="component" value="Unassembled WGS sequence"/>
</dbReference>
<dbReference type="GO" id="GO:0051793">
    <property type="term" value="P:medium-chain fatty acid catabolic process"/>
    <property type="evidence" value="ECO:0007669"/>
    <property type="project" value="TreeGrafter"/>
</dbReference>
<sequence length="421" mass="45934">MRRSLSLLSRLSPKSSTTQCKSSSSTEPKSTGGLHFEITDEQKEMQALARKFAKEEIIPVAAHYDKTGEYPWPIIKKLHPLGLMNTHIPQEYGGVGLGILDACIITEELAYGCSGIQTAVEANSLGMAPVIIAGNDEQKKRFLGRLIEEPLMCGYCVTEPVAGSDVAGIKTRAEKKGDEYIVNGQKMWITNGGVANWFFLLARTNSDPKVPASKAFTAFAIEADSPGLTRGRKEWNMGQRASDTRGITFEDMRVPKENVLGSEGSGFKVAMQVFDLTRPPVAAGAVGLARRAMDEATAYSLQRKTMGKLIAEHQAIAFMLADMAIGIEAARLCTYMGAWQNDRGEKNTYLASIAKALAADVANKCATDAVQIFGGNGFNTEYPAEKLMRDAKIYQIYEGTSQIQRLIISRDILSRAKLTNQ</sequence>